<evidence type="ECO:0000313" key="8">
    <source>
        <dbReference type="Proteomes" id="UP000612282"/>
    </source>
</evidence>
<evidence type="ECO:0000256" key="1">
    <source>
        <dbReference type="ARBA" id="ARBA00001933"/>
    </source>
</evidence>
<name>A0ABQ3XG36_9ACTN</name>
<organism evidence="7 8">
    <name type="scientific">Actinoplanes couchii</name>
    <dbReference type="NCBI Taxonomy" id="403638"/>
    <lineage>
        <taxon>Bacteria</taxon>
        <taxon>Bacillati</taxon>
        <taxon>Actinomycetota</taxon>
        <taxon>Actinomycetes</taxon>
        <taxon>Micromonosporales</taxon>
        <taxon>Micromonosporaceae</taxon>
        <taxon>Actinoplanes</taxon>
    </lineage>
</organism>
<dbReference type="InterPro" id="IPR015422">
    <property type="entry name" value="PyrdxlP-dep_Trfase_small"/>
</dbReference>
<dbReference type="Proteomes" id="UP000612282">
    <property type="component" value="Unassembled WGS sequence"/>
</dbReference>
<dbReference type="Pfam" id="PF00282">
    <property type="entry name" value="Pyridoxal_deC"/>
    <property type="match status" value="1"/>
</dbReference>
<evidence type="ECO:0000256" key="3">
    <source>
        <dbReference type="ARBA" id="ARBA00022793"/>
    </source>
</evidence>
<keyword evidence="5 6" id="KW-0456">Lyase</keyword>
<evidence type="ECO:0008006" key="9">
    <source>
        <dbReference type="Google" id="ProtNLM"/>
    </source>
</evidence>
<evidence type="ECO:0000256" key="6">
    <source>
        <dbReference type="RuleBase" id="RU000382"/>
    </source>
</evidence>
<dbReference type="PANTHER" id="PTHR46101">
    <property type="match status" value="1"/>
</dbReference>
<reference evidence="7 8" key="1">
    <citation type="submission" date="2021-01" db="EMBL/GenBank/DDBJ databases">
        <title>Whole genome shotgun sequence of Actinoplanes couchii NBRC 106145.</title>
        <authorList>
            <person name="Komaki H."/>
            <person name="Tamura T."/>
        </authorList>
    </citation>
    <scope>NUCLEOTIDE SEQUENCE [LARGE SCALE GENOMIC DNA]</scope>
    <source>
        <strain evidence="7 8">NBRC 106145</strain>
    </source>
</reference>
<evidence type="ECO:0000313" key="7">
    <source>
        <dbReference type="EMBL" id="GID57456.1"/>
    </source>
</evidence>
<dbReference type="PANTHER" id="PTHR46101:SF2">
    <property type="entry name" value="SERINE DECARBOXYLASE"/>
    <property type="match status" value="1"/>
</dbReference>
<comment type="cofactor">
    <cofactor evidence="1 6">
        <name>pyridoxal 5'-phosphate</name>
        <dbReference type="ChEBI" id="CHEBI:597326"/>
    </cofactor>
</comment>
<proteinExistence type="inferred from homology"/>
<dbReference type="SUPFAM" id="SSF53383">
    <property type="entry name" value="PLP-dependent transferases"/>
    <property type="match status" value="1"/>
</dbReference>
<comment type="similarity">
    <text evidence="2 6">Belongs to the group II decarboxylase family.</text>
</comment>
<dbReference type="PROSITE" id="PS00392">
    <property type="entry name" value="DDC_GAD_HDC_YDC"/>
    <property type="match status" value="1"/>
</dbReference>
<comment type="caution">
    <text evidence="7">The sequence shown here is derived from an EMBL/GenBank/DDBJ whole genome shotgun (WGS) entry which is preliminary data.</text>
</comment>
<dbReference type="EMBL" id="BOMG01000073">
    <property type="protein sequence ID" value="GID57456.1"/>
    <property type="molecule type" value="Genomic_DNA"/>
</dbReference>
<keyword evidence="8" id="KW-1185">Reference proteome</keyword>
<dbReference type="Gene3D" id="3.40.640.10">
    <property type="entry name" value="Type I PLP-dependent aspartate aminotransferase-like (Major domain)"/>
    <property type="match status" value="1"/>
</dbReference>
<keyword evidence="3" id="KW-0210">Decarboxylase</keyword>
<dbReference type="InterPro" id="IPR002129">
    <property type="entry name" value="PyrdxlP-dep_de-COase"/>
</dbReference>
<protein>
    <recommendedName>
        <fullName evidence="9">Histidine decarboxylase</fullName>
    </recommendedName>
</protein>
<dbReference type="InterPro" id="IPR015421">
    <property type="entry name" value="PyrdxlP-dep_Trfase_major"/>
</dbReference>
<dbReference type="Gene3D" id="3.90.1150.10">
    <property type="entry name" value="Aspartate Aminotransferase, domain 1"/>
    <property type="match status" value="1"/>
</dbReference>
<evidence type="ECO:0000256" key="4">
    <source>
        <dbReference type="ARBA" id="ARBA00022898"/>
    </source>
</evidence>
<dbReference type="InterPro" id="IPR015424">
    <property type="entry name" value="PyrdxlP-dep_Trfase"/>
</dbReference>
<accession>A0ABQ3XG36</accession>
<keyword evidence="4 6" id="KW-0663">Pyridoxal phosphate</keyword>
<sequence length="427" mass="46090">MTPSVIPPEDWSEAIKLGRTPALIDVEAVIDTLVIRANRAQRRTIGFPAATDIDWSRTRGLFSRLFNNVGDPSTAPGGEAHTNSLEVEVVQWFADLVGLPQNDRWGYVTSGGTESNIAALRVARDRYPDAVLYLTHASHYSIPKTAGLLGLDPSDVVLVEDGRYGEMDYEHFEYLVAQRRDRPAIVVATAGTTLWEAVDQTDQIEAILHGYGVHRRHVHVDAALSGIPLALDGMLGLGAGSPVDSVSISGHKFLGTPIPCGVVVMRDSVRVSKGEHVNYVATVDSTVTGSRCGQASALLWAAIAMYGRNGHQSRAEQARQIAAYAVERISSLGWPVYRHPAAFTVVMQTPPPVLVADFGWVLSVDGDLCHIICMPGVQRDVIDDFVSDLGKVIGRPVLVPHRSRNSRYGASWRTAAAASGEDSLVSG</sequence>
<dbReference type="NCBIfam" id="NF002748">
    <property type="entry name" value="PRK02769.1"/>
    <property type="match status" value="1"/>
</dbReference>
<gene>
    <name evidence="7" type="ORF">Aco03nite_058600</name>
</gene>
<evidence type="ECO:0000256" key="2">
    <source>
        <dbReference type="ARBA" id="ARBA00009533"/>
    </source>
</evidence>
<evidence type="ECO:0000256" key="5">
    <source>
        <dbReference type="ARBA" id="ARBA00023239"/>
    </source>
</evidence>
<dbReference type="InterPro" id="IPR051151">
    <property type="entry name" value="Group_II_Decarboxylase"/>
</dbReference>
<dbReference type="RefSeq" id="WP_203800279.1">
    <property type="nucleotide sequence ID" value="NZ_BAAAQE010000034.1"/>
</dbReference>
<dbReference type="InterPro" id="IPR021115">
    <property type="entry name" value="Pyridoxal-P_BS"/>
</dbReference>